<dbReference type="InterPro" id="IPR006553">
    <property type="entry name" value="Leu-rich_rpt_Cys-con_subtyp"/>
</dbReference>
<dbReference type="SUPFAM" id="SSF48452">
    <property type="entry name" value="TPR-like"/>
    <property type="match status" value="1"/>
</dbReference>
<feature type="region of interest" description="Disordered" evidence="2">
    <location>
        <begin position="1"/>
        <end position="27"/>
    </location>
</feature>
<dbReference type="Gene3D" id="1.20.1280.50">
    <property type="match status" value="1"/>
</dbReference>
<dbReference type="Proteomes" id="UP001209540">
    <property type="component" value="Unassembled WGS sequence"/>
</dbReference>
<evidence type="ECO:0000256" key="2">
    <source>
        <dbReference type="SAM" id="MobiDB-lite"/>
    </source>
</evidence>
<dbReference type="SUPFAM" id="SSF81383">
    <property type="entry name" value="F-box domain"/>
    <property type="match status" value="1"/>
</dbReference>
<dbReference type="InterPro" id="IPR019734">
    <property type="entry name" value="TPR_rpt"/>
</dbReference>
<evidence type="ECO:0000256" key="1">
    <source>
        <dbReference type="PROSITE-ProRule" id="PRU00339"/>
    </source>
</evidence>
<dbReference type="Pfam" id="PF12937">
    <property type="entry name" value="F-box-like"/>
    <property type="match status" value="1"/>
</dbReference>
<reference evidence="4" key="2">
    <citation type="submission" date="2023-02" db="EMBL/GenBank/DDBJ databases">
        <authorList>
            <consortium name="DOE Joint Genome Institute"/>
            <person name="Mondo S.J."/>
            <person name="Chang Y."/>
            <person name="Wang Y."/>
            <person name="Ahrendt S."/>
            <person name="Andreopoulos W."/>
            <person name="Barry K."/>
            <person name="Beard J."/>
            <person name="Benny G.L."/>
            <person name="Blankenship S."/>
            <person name="Bonito G."/>
            <person name="Cuomo C."/>
            <person name="Desiro A."/>
            <person name="Gervers K.A."/>
            <person name="Hundley H."/>
            <person name="Kuo A."/>
            <person name="LaButti K."/>
            <person name="Lang B.F."/>
            <person name="Lipzen A."/>
            <person name="O'Donnell K."/>
            <person name="Pangilinan J."/>
            <person name="Reynolds N."/>
            <person name="Sandor L."/>
            <person name="Smith M.W."/>
            <person name="Tsang A."/>
            <person name="Grigoriev I.V."/>
            <person name="Stajich J.E."/>
            <person name="Spatafora J.W."/>
        </authorList>
    </citation>
    <scope>NUCLEOTIDE SEQUENCE</scope>
    <source>
        <strain evidence="4">RSA 2281</strain>
    </source>
</reference>
<dbReference type="SMART" id="SM00028">
    <property type="entry name" value="TPR"/>
    <property type="match status" value="2"/>
</dbReference>
<dbReference type="PROSITE" id="PS50005">
    <property type="entry name" value="TPR"/>
    <property type="match status" value="1"/>
</dbReference>
<evidence type="ECO:0000259" key="3">
    <source>
        <dbReference type="PROSITE" id="PS50181"/>
    </source>
</evidence>
<evidence type="ECO:0000313" key="4">
    <source>
        <dbReference type="EMBL" id="KAI9263379.1"/>
    </source>
</evidence>
<reference evidence="4" key="1">
    <citation type="journal article" date="2022" name="IScience">
        <title>Evolution of zygomycete secretomes and the origins of terrestrial fungal ecologies.</title>
        <authorList>
            <person name="Chang Y."/>
            <person name="Wang Y."/>
            <person name="Mondo S."/>
            <person name="Ahrendt S."/>
            <person name="Andreopoulos W."/>
            <person name="Barry K."/>
            <person name="Beard J."/>
            <person name="Benny G.L."/>
            <person name="Blankenship S."/>
            <person name="Bonito G."/>
            <person name="Cuomo C."/>
            <person name="Desiro A."/>
            <person name="Gervers K.A."/>
            <person name="Hundley H."/>
            <person name="Kuo A."/>
            <person name="LaButti K."/>
            <person name="Lang B.F."/>
            <person name="Lipzen A."/>
            <person name="O'Donnell K."/>
            <person name="Pangilinan J."/>
            <person name="Reynolds N."/>
            <person name="Sandor L."/>
            <person name="Smith M.E."/>
            <person name="Tsang A."/>
            <person name="Grigoriev I.V."/>
            <person name="Stajich J.E."/>
            <person name="Spatafora J.W."/>
        </authorList>
    </citation>
    <scope>NUCLEOTIDE SEQUENCE</scope>
    <source>
        <strain evidence="4">RSA 2281</strain>
    </source>
</reference>
<dbReference type="SUPFAM" id="SSF52047">
    <property type="entry name" value="RNI-like"/>
    <property type="match status" value="1"/>
</dbReference>
<feature type="repeat" description="TPR" evidence="1">
    <location>
        <begin position="95"/>
        <end position="128"/>
    </location>
</feature>
<name>A0AAD5K0I0_9FUNG</name>
<feature type="compositionally biased region" description="Polar residues" evidence="2">
    <location>
        <begin position="1"/>
        <end position="24"/>
    </location>
</feature>
<dbReference type="PANTHER" id="PTHR13318">
    <property type="entry name" value="PARTNER OF PAIRED, ISOFORM B-RELATED"/>
    <property type="match status" value="1"/>
</dbReference>
<keyword evidence="1" id="KW-0802">TPR repeat</keyword>
<dbReference type="SMART" id="SM00367">
    <property type="entry name" value="LRR_CC"/>
    <property type="match status" value="2"/>
</dbReference>
<accession>A0AAD5K0I0</accession>
<dbReference type="GO" id="GO:0019005">
    <property type="term" value="C:SCF ubiquitin ligase complex"/>
    <property type="evidence" value="ECO:0007669"/>
    <property type="project" value="TreeGrafter"/>
</dbReference>
<evidence type="ECO:0000313" key="5">
    <source>
        <dbReference type="Proteomes" id="UP001209540"/>
    </source>
</evidence>
<dbReference type="Gene3D" id="3.80.10.10">
    <property type="entry name" value="Ribonuclease Inhibitor"/>
    <property type="match status" value="1"/>
</dbReference>
<gene>
    <name evidence="4" type="ORF">BDA99DRAFT_510079</name>
</gene>
<dbReference type="GO" id="GO:0031146">
    <property type="term" value="P:SCF-dependent proteasomal ubiquitin-dependent protein catabolic process"/>
    <property type="evidence" value="ECO:0007669"/>
    <property type="project" value="TreeGrafter"/>
</dbReference>
<dbReference type="InterPro" id="IPR001810">
    <property type="entry name" value="F-box_dom"/>
</dbReference>
<dbReference type="EMBL" id="JAIXMP010000013">
    <property type="protein sequence ID" value="KAI9263379.1"/>
    <property type="molecule type" value="Genomic_DNA"/>
</dbReference>
<dbReference type="Gene3D" id="1.25.40.10">
    <property type="entry name" value="Tetratricopeptide repeat domain"/>
    <property type="match status" value="1"/>
</dbReference>
<keyword evidence="5" id="KW-1185">Reference proteome</keyword>
<feature type="domain" description="F-box" evidence="3">
    <location>
        <begin position="154"/>
        <end position="201"/>
    </location>
</feature>
<protein>
    <recommendedName>
        <fullName evidence="3">F-box domain-containing protein</fullName>
    </recommendedName>
</protein>
<dbReference type="InterPro" id="IPR011990">
    <property type="entry name" value="TPR-like_helical_dom_sf"/>
</dbReference>
<sequence>MQKRSTPTSKPTSDPQAKRQTQNHPWMEPFELGRKAFAEAKYKDAIHHFSDAITMNSNNNITLIDCRAAAYEKDGNLVNGLEDALTMIKASPTQSKGYLRAGKLFSLQNRYDKALAIYNRAMEKVTKNDPRYSQLSEMRKTVIQQHKKQKQTPIDFIQVLPFDIVAHIFELLSFERRVQCMAVSKAWRALLKDWSGMWREIDFSSPKMSAYAMKQYMSYVKGRYVRKFTLTGKNRNQTNKMIQSLIDRDCHYIERLGFIECEVQLDLFLRTLRLMGRHVYYLQLTDTGIPFSALPDILKTTPTIRRLVYQDETPTELTLDQSLPLTHLELSFTSAKRMDYATLQNMIKNCPDLTHLSLYPTYGDPVITLALQSCPNLTSLRYQQYHIGWDDDPSNDIKKTTPKQRGISELVFPTFCEISDDTLISIIETHHNSLKILDLRGCVRLSTRTTDQLSNVDAPRLREIFLENSAEFSESSLCGIMQHHKGSLEVVHLQSVVSVTNAVVGSLTGATALKKLNISNCSKVTGTGLRQLLDSVEGLQHLVLNNCNNINNDAVNYARDKLGRRGVECRYATY</sequence>
<proteinExistence type="predicted"/>
<dbReference type="PROSITE" id="PS50181">
    <property type="entry name" value="FBOX"/>
    <property type="match status" value="1"/>
</dbReference>
<dbReference type="InterPro" id="IPR032675">
    <property type="entry name" value="LRR_dom_sf"/>
</dbReference>
<organism evidence="4 5">
    <name type="scientific">Phascolomyces articulosus</name>
    <dbReference type="NCBI Taxonomy" id="60185"/>
    <lineage>
        <taxon>Eukaryota</taxon>
        <taxon>Fungi</taxon>
        <taxon>Fungi incertae sedis</taxon>
        <taxon>Mucoromycota</taxon>
        <taxon>Mucoromycotina</taxon>
        <taxon>Mucoromycetes</taxon>
        <taxon>Mucorales</taxon>
        <taxon>Lichtheimiaceae</taxon>
        <taxon>Phascolomyces</taxon>
    </lineage>
</organism>
<comment type="caution">
    <text evidence="4">The sequence shown here is derived from an EMBL/GenBank/DDBJ whole genome shotgun (WGS) entry which is preliminary data.</text>
</comment>
<dbReference type="SMART" id="SM00256">
    <property type="entry name" value="FBOX"/>
    <property type="match status" value="1"/>
</dbReference>
<dbReference type="InterPro" id="IPR036047">
    <property type="entry name" value="F-box-like_dom_sf"/>
</dbReference>
<dbReference type="AlphaFoldDB" id="A0AAD5K0I0"/>